<keyword evidence="3" id="KW-0433">Leucine-rich repeat</keyword>
<dbReference type="SUPFAM" id="SSF49899">
    <property type="entry name" value="Concanavalin A-like lectins/glucanases"/>
    <property type="match status" value="1"/>
</dbReference>
<dbReference type="InterPro" id="IPR043136">
    <property type="entry name" value="B30.2/SPRY_sf"/>
</dbReference>
<dbReference type="Gene3D" id="2.60.120.920">
    <property type="match status" value="2"/>
</dbReference>
<dbReference type="PANTHER" id="PTHR24106">
    <property type="entry name" value="NACHT, LRR AND CARD DOMAINS-CONTAINING"/>
    <property type="match status" value="1"/>
</dbReference>
<dbReference type="GO" id="GO:0005524">
    <property type="term" value="F:ATP binding"/>
    <property type="evidence" value="ECO:0007669"/>
    <property type="project" value="UniProtKB-KW"/>
</dbReference>
<dbReference type="Pfam" id="PF13516">
    <property type="entry name" value="LRR_6"/>
    <property type="match status" value="3"/>
</dbReference>
<dbReference type="SMART" id="SM01288">
    <property type="entry name" value="FISNA"/>
    <property type="match status" value="1"/>
</dbReference>
<keyword evidence="5" id="KW-0547">Nucleotide-binding</keyword>
<evidence type="ECO:0000256" key="1">
    <source>
        <dbReference type="ARBA" id="ARBA00004496"/>
    </source>
</evidence>
<dbReference type="InterPro" id="IPR029495">
    <property type="entry name" value="NACHT-assoc"/>
</dbReference>
<dbReference type="InterPro" id="IPR001611">
    <property type="entry name" value="Leu-rich_rpt"/>
</dbReference>
<dbReference type="Pfam" id="PF17776">
    <property type="entry name" value="NLRC4_HD2"/>
    <property type="match status" value="1"/>
</dbReference>
<reference evidence="8" key="3">
    <citation type="submission" date="2025-09" db="UniProtKB">
        <authorList>
            <consortium name="Ensembl"/>
        </authorList>
    </citation>
    <scope>IDENTIFICATION</scope>
</reference>
<evidence type="ECO:0000313" key="8">
    <source>
        <dbReference type="Ensembl" id="ENSSFAP00005030975.1"/>
    </source>
</evidence>
<dbReference type="Gene3D" id="3.80.10.10">
    <property type="entry name" value="Ribonuclease Inhibitor"/>
    <property type="match status" value="2"/>
</dbReference>
<accession>A0A672HPW5</accession>
<dbReference type="Pfam" id="PF17779">
    <property type="entry name" value="WHD_NOD2"/>
    <property type="match status" value="1"/>
</dbReference>
<dbReference type="SMART" id="SM00368">
    <property type="entry name" value="LRR_RI"/>
    <property type="match status" value="5"/>
</dbReference>
<dbReference type="InterPro" id="IPR051261">
    <property type="entry name" value="NLR"/>
</dbReference>
<dbReference type="InterPro" id="IPR007111">
    <property type="entry name" value="NACHT_NTPase"/>
</dbReference>
<evidence type="ECO:0000256" key="3">
    <source>
        <dbReference type="ARBA" id="ARBA00022614"/>
    </source>
</evidence>
<dbReference type="GO" id="GO:0005737">
    <property type="term" value="C:cytoplasm"/>
    <property type="evidence" value="ECO:0007669"/>
    <property type="project" value="UniProtKB-SubCell"/>
</dbReference>
<dbReference type="Proteomes" id="UP000472267">
    <property type="component" value="Chromosome 23"/>
</dbReference>
<evidence type="ECO:0000256" key="6">
    <source>
        <dbReference type="ARBA" id="ARBA00022840"/>
    </source>
</evidence>
<evidence type="ECO:0000259" key="7">
    <source>
        <dbReference type="PROSITE" id="PS50837"/>
    </source>
</evidence>
<dbReference type="SUPFAM" id="SSF52047">
    <property type="entry name" value="RNI-like"/>
    <property type="match status" value="1"/>
</dbReference>
<dbReference type="AlphaFoldDB" id="A0A672HPW5"/>
<keyword evidence="2" id="KW-0963">Cytoplasm</keyword>
<evidence type="ECO:0000313" key="9">
    <source>
        <dbReference type="Proteomes" id="UP000472267"/>
    </source>
</evidence>
<keyword evidence="9" id="KW-1185">Reference proteome</keyword>
<dbReference type="Pfam" id="PF14484">
    <property type="entry name" value="FISNA"/>
    <property type="match status" value="1"/>
</dbReference>
<reference evidence="8" key="2">
    <citation type="submission" date="2025-08" db="UniProtKB">
        <authorList>
            <consortium name="Ensembl"/>
        </authorList>
    </citation>
    <scope>IDENTIFICATION</scope>
</reference>
<reference evidence="8" key="1">
    <citation type="submission" date="2019-06" db="EMBL/GenBank/DDBJ databases">
        <authorList>
            <consortium name="Wellcome Sanger Institute Data Sharing"/>
        </authorList>
    </citation>
    <scope>NUCLEOTIDE SEQUENCE [LARGE SCALE GENOMIC DNA]</scope>
</reference>
<dbReference type="FunFam" id="3.40.50.300:FF:001524">
    <property type="entry name" value="Si:dkey-126g1.7"/>
    <property type="match status" value="1"/>
</dbReference>
<comment type="subcellular location">
    <subcellularLocation>
        <location evidence="1">Cytoplasm</location>
    </subcellularLocation>
</comment>
<evidence type="ECO:0000256" key="2">
    <source>
        <dbReference type="ARBA" id="ARBA00022490"/>
    </source>
</evidence>
<dbReference type="InterPro" id="IPR027417">
    <property type="entry name" value="P-loop_NTPase"/>
</dbReference>
<dbReference type="Gene3D" id="3.40.50.300">
    <property type="entry name" value="P-loop containing nucleotide triphosphate hydrolases"/>
    <property type="match status" value="1"/>
</dbReference>
<dbReference type="InterPro" id="IPR013320">
    <property type="entry name" value="ConA-like_dom_sf"/>
</dbReference>
<evidence type="ECO:0000256" key="5">
    <source>
        <dbReference type="ARBA" id="ARBA00022741"/>
    </source>
</evidence>
<dbReference type="PROSITE" id="PS50837">
    <property type="entry name" value="NACHT"/>
    <property type="match status" value="1"/>
</dbReference>
<feature type="domain" description="NACHT" evidence="7">
    <location>
        <begin position="104"/>
        <end position="238"/>
    </location>
</feature>
<protein>
    <recommendedName>
        <fullName evidence="7">NACHT domain-containing protein</fullName>
    </recommendedName>
</protein>
<dbReference type="PROSITE" id="PS51450">
    <property type="entry name" value="LRR"/>
    <property type="match status" value="1"/>
</dbReference>
<evidence type="ECO:0000256" key="4">
    <source>
        <dbReference type="ARBA" id="ARBA00022737"/>
    </source>
</evidence>
<sequence>WRHWTSRTQRDGSTRPTECQKELKSNLKRRFQCVFEGVAIQGKPTLLNQIYTELHITEGGAAEVNQEHEVRQIEAASRTADRAETSIRPGDIFKASPGRSQPIRTVLTKGVAGIGKTVLTQKFTLDWAEDKDNQDVHFIFPFTFRELNVVKEEKFSLVGLVHHFFNETEETGICRFKKFQVIFIFDGLDECRLPLDFHNTKFMTDIRKSTAVDVLLTSLIRGKLLPSARLWITTRPAAANQIPADCVDRVTEVRGFTEPQKEEYFRRRFREEEQASRIISHIKTSRSLHIMCHIPVFCWITAEVLEEELKSREGGELPKNLTEVYTRHLVAQVERNKVKHDGGAATDPHWSPESREMIESLGKVAFDQLQKGNLIFCEPDLKKSGIDHEVALKYSGMFTKIFREEKGLRDTVFCFIHLSLQEFLAALHVHQNFINYGINQMKKIVVRLPKVFKKPKLHHLHQRAVDEALKSPNGHLDLFLRFLLGLSLETNQNLLQDLLTQTGSSSQSNRKTVQYIKKKLSESLSAERSINLFHCLNELNDGSLVEEIQQSLRSGSLSTDRLSPAEWSALVFILLSSEEDLKEFDLKKYSVINIIIIGVPALDPRPRQTKGNPHTEEGCASLVSAVRSKSSHLRELDLSYNHPGDSGVKELSAAVEDPHCSLETLRLSGCGLSERSCGALSSVLSSQSSSLTHLDLSNNDLQDSGVKRLSLGLESPHCKLEALSLSGCLVSEEGCASLVSAVRSKSSHLRELDLSYNHPGDSGVKELSAAVEDPHCSLETLRYGHTAGCKLDSSLSVCLSIKVTRVEEEQPYPHHPHRFDSCPQLLCRNDLSGRCYWEVEWSGDVSISVSYRGISRKGNTEKCRFGRNHQSWSLECWKGVAVYVDCPAGSLSFFRVSSDSLILLYTFNTTFTQPLCAGFRLSSGSSVSLQTSTMTYLP</sequence>
<dbReference type="InterPro" id="IPR032675">
    <property type="entry name" value="LRR_dom_sf"/>
</dbReference>
<dbReference type="Pfam" id="PF05729">
    <property type="entry name" value="NACHT"/>
    <property type="match status" value="1"/>
</dbReference>
<dbReference type="InterPro" id="IPR041267">
    <property type="entry name" value="NLRP_HD2"/>
</dbReference>
<dbReference type="Ensembl" id="ENSSFAT00005032097.1">
    <property type="protein sequence ID" value="ENSSFAP00005030975.1"/>
    <property type="gene ID" value="ENSSFAG00005015734.1"/>
</dbReference>
<keyword evidence="4" id="KW-0677">Repeat</keyword>
<proteinExistence type="predicted"/>
<name>A0A672HPW5_SALFA</name>
<organism evidence="8 9">
    <name type="scientific">Salarias fasciatus</name>
    <name type="common">Jewelled blenny</name>
    <name type="synonym">Blennius fasciatus</name>
    <dbReference type="NCBI Taxonomy" id="181472"/>
    <lineage>
        <taxon>Eukaryota</taxon>
        <taxon>Metazoa</taxon>
        <taxon>Chordata</taxon>
        <taxon>Craniata</taxon>
        <taxon>Vertebrata</taxon>
        <taxon>Euteleostomi</taxon>
        <taxon>Actinopterygii</taxon>
        <taxon>Neopterygii</taxon>
        <taxon>Teleostei</taxon>
        <taxon>Neoteleostei</taxon>
        <taxon>Acanthomorphata</taxon>
        <taxon>Ovalentaria</taxon>
        <taxon>Blenniimorphae</taxon>
        <taxon>Blenniiformes</taxon>
        <taxon>Blennioidei</taxon>
        <taxon>Blenniidae</taxon>
        <taxon>Salariinae</taxon>
        <taxon>Salarias</taxon>
    </lineage>
</organism>
<dbReference type="InterPro" id="IPR041075">
    <property type="entry name" value="NOD1/2_WH"/>
</dbReference>
<keyword evidence="6" id="KW-0067">ATP-binding</keyword>
<dbReference type="InParanoid" id="A0A672HPW5"/>